<dbReference type="STRING" id="554343.AS194_03075"/>
<reference evidence="1 2" key="1">
    <citation type="submission" date="2015-11" db="EMBL/GenBank/DDBJ databases">
        <title>Permanent draft genome of Psychrobacter piscatorii LQ58.</title>
        <authorList>
            <person name="Zhou M."/>
            <person name="Dong B."/>
            <person name="Liu Q."/>
        </authorList>
    </citation>
    <scope>NUCLEOTIDE SEQUENCE [LARGE SCALE GENOMIC DNA]</scope>
    <source>
        <strain evidence="1 2">LQ58</strain>
    </source>
</reference>
<accession>A0A0T6DN20</accession>
<keyword evidence="2" id="KW-1185">Reference proteome</keyword>
<dbReference type="AlphaFoldDB" id="A0A0T6DN20"/>
<gene>
    <name evidence="1" type="ORF">AS194_03075</name>
</gene>
<organism evidence="1 2">
    <name type="scientific">Psychrobacter piscatorii</name>
    <dbReference type="NCBI Taxonomy" id="554343"/>
    <lineage>
        <taxon>Bacteria</taxon>
        <taxon>Pseudomonadati</taxon>
        <taxon>Pseudomonadota</taxon>
        <taxon>Gammaproteobacteria</taxon>
        <taxon>Moraxellales</taxon>
        <taxon>Moraxellaceae</taxon>
        <taxon>Psychrobacter</taxon>
    </lineage>
</organism>
<name>A0A0T6DN20_9GAMM</name>
<dbReference type="Proteomes" id="UP000051202">
    <property type="component" value="Unassembled WGS sequence"/>
</dbReference>
<sequence>MDETKTVPISYTKFDADVSRLDELLIIKPEKFLCYSESFGLKSNKPLFIICLIFYLETITHLLPSRADSSLNL</sequence>
<comment type="caution">
    <text evidence="1">The sequence shown here is derived from an EMBL/GenBank/DDBJ whole genome shotgun (WGS) entry which is preliminary data.</text>
</comment>
<evidence type="ECO:0000313" key="1">
    <source>
        <dbReference type="EMBL" id="KRU21397.1"/>
    </source>
</evidence>
<dbReference type="EMBL" id="LNDJ01000118">
    <property type="protein sequence ID" value="KRU21397.1"/>
    <property type="molecule type" value="Genomic_DNA"/>
</dbReference>
<protein>
    <submittedName>
        <fullName evidence="1">Uncharacterized protein</fullName>
    </submittedName>
</protein>
<proteinExistence type="predicted"/>
<evidence type="ECO:0000313" key="2">
    <source>
        <dbReference type="Proteomes" id="UP000051202"/>
    </source>
</evidence>